<dbReference type="EMBL" id="BARS01017763">
    <property type="protein sequence ID" value="GAF87281.1"/>
    <property type="molecule type" value="Genomic_DNA"/>
</dbReference>
<comment type="caution">
    <text evidence="1">The sequence shown here is derived from an EMBL/GenBank/DDBJ whole genome shotgun (WGS) entry which is preliminary data.</text>
</comment>
<protein>
    <submittedName>
        <fullName evidence="1">Uncharacterized protein</fullName>
    </submittedName>
</protein>
<dbReference type="Gene3D" id="3.30.450.30">
    <property type="entry name" value="Dynein light chain 2a, cytoplasmic"/>
    <property type="match status" value="1"/>
</dbReference>
<accession>X0TJ40</accession>
<reference evidence="1" key="1">
    <citation type="journal article" date="2014" name="Front. Microbiol.">
        <title>High frequency of phylogenetically diverse reductive dehalogenase-homologous genes in deep subseafloor sedimentary metagenomes.</title>
        <authorList>
            <person name="Kawai M."/>
            <person name="Futagami T."/>
            <person name="Toyoda A."/>
            <person name="Takaki Y."/>
            <person name="Nishi S."/>
            <person name="Hori S."/>
            <person name="Arai W."/>
            <person name="Tsubouchi T."/>
            <person name="Morono Y."/>
            <person name="Uchiyama I."/>
            <person name="Ito T."/>
            <person name="Fujiyama A."/>
            <person name="Inagaki F."/>
            <person name="Takami H."/>
        </authorList>
    </citation>
    <scope>NUCLEOTIDE SEQUENCE</scope>
    <source>
        <strain evidence="1">Expedition CK06-06</strain>
    </source>
</reference>
<proteinExistence type="predicted"/>
<name>X0TJ40_9ZZZZ</name>
<gene>
    <name evidence="1" type="ORF">S01H1_29011</name>
</gene>
<organism evidence="1">
    <name type="scientific">marine sediment metagenome</name>
    <dbReference type="NCBI Taxonomy" id="412755"/>
    <lineage>
        <taxon>unclassified sequences</taxon>
        <taxon>metagenomes</taxon>
        <taxon>ecological metagenomes</taxon>
    </lineage>
</organism>
<dbReference type="SUPFAM" id="SSF103196">
    <property type="entry name" value="Roadblock/LC7 domain"/>
    <property type="match status" value="1"/>
</dbReference>
<evidence type="ECO:0000313" key="1">
    <source>
        <dbReference type="EMBL" id="GAF87281.1"/>
    </source>
</evidence>
<sequence length="78" mass="8430">VVSAMVAGIVSTFAGACIQLNLGNEIDFIHVQTPLGLGLISKVESTILVLITKSNVKLGLMHYLITSTRTKMLKVRDF</sequence>
<feature type="non-terminal residue" evidence="1">
    <location>
        <position position="1"/>
    </location>
</feature>
<dbReference type="AlphaFoldDB" id="X0TJ40"/>